<dbReference type="Proteomes" id="UP001239782">
    <property type="component" value="Chromosome"/>
</dbReference>
<evidence type="ECO:0000256" key="11">
    <source>
        <dbReference type="SAM" id="SignalP"/>
    </source>
</evidence>
<reference evidence="14 15" key="1">
    <citation type="submission" date="2023-08" db="EMBL/GenBank/DDBJ databases">
        <title>Pleionea litopenaei sp. nov., isolated from stomach of juvenile Litopenaeus vannamei.</title>
        <authorList>
            <person name="Rho A.M."/>
            <person name="Hwang C.Y."/>
        </authorList>
    </citation>
    <scope>NUCLEOTIDE SEQUENCE [LARGE SCALE GENOMIC DNA]</scope>
    <source>
        <strain evidence="14 15">HL-JVS1</strain>
    </source>
</reference>
<evidence type="ECO:0000256" key="7">
    <source>
        <dbReference type="ARBA" id="ARBA00023237"/>
    </source>
</evidence>
<evidence type="ECO:0000256" key="6">
    <source>
        <dbReference type="ARBA" id="ARBA00023136"/>
    </source>
</evidence>
<keyword evidence="4 8" id="KW-0812">Transmembrane</keyword>
<dbReference type="Gene3D" id="2.40.170.20">
    <property type="entry name" value="TonB-dependent receptor, beta-barrel domain"/>
    <property type="match status" value="1"/>
</dbReference>
<dbReference type="PANTHER" id="PTHR30069">
    <property type="entry name" value="TONB-DEPENDENT OUTER MEMBRANE RECEPTOR"/>
    <property type="match status" value="1"/>
</dbReference>
<dbReference type="InterPro" id="IPR037066">
    <property type="entry name" value="Plug_dom_sf"/>
</dbReference>
<keyword evidence="11" id="KW-0732">Signal</keyword>
<keyword evidence="5 9" id="KW-0798">TonB box</keyword>
<dbReference type="GO" id="GO:0009279">
    <property type="term" value="C:cell outer membrane"/>
    <property type="evidence" value="ECO:0007669"/>
    <property type="project" value="UniProtKB-SubCell"/>
</dbReference>
<dbReference type="SUPFAM" id="SSF49464">
    <property type="entry name" value="Carboxypeptidase regulatory domain-like"/>
    <property type="match status" value="1"/>
</dbReference>
<keyword evidence="3 8" id="KW-1134">Transmembrane beta strand</keyword>
<evidence type="ECO:0000313" key="15">
    <source>
        <dbReference type="Proteomes" id="UP001239782"/>
    </source>
</evidence>
<keyword evidence="6 8" id="KW-0472">Membrane</keyword>
<dbReference type="InterPro" id="IPR012910">
    <property type="entry name" value="Plug_dom"/>
</dbReference>
<accession>A0AA51RR09</accession>
<evidence type="ECO:0000259" key="12">
    <source>
        <dbReference type="Pfam" id="PF00593"/>
    </source>
</evidence>
<dbReference type="SUPFAM" id="SSF56935">
    <property type="entry name" value="Porins"/>
    <property type="match status" value="1"/>
</dbReference>
<comment type="subcellular location">
    <subcellularLocation>
        <location evidence="1 8">Cell outer membrane</location>
        <topology evidence="1 8">Multi-pass membrane protein</topology>
    </subcellularLocation>
</comment>
<evidence type="ECO:0000259" key="13">
    <source>
        <dbReference type="Pfam" id="PF07715"/>
    </source>
</evidence>
<keyword evidence="2 8" id="KW-0813">Transport</keyword>
<dbReference type="RefSeq" id="WP_309201086.1">
    <property type="nucleotide sequence ID" value="NZ_CP133548.1"/>
</dbReference>
<dbReference type="Pfam" id="PF07715">
    <property type="entry name" value="Plug"/>
    <property type="match status" value="1"/>
</dbReference>
<dbReference type="GO" id="GO:0015344">
    <property type="term" value="F:siderophore uptake transmembrane transporter activity"/>
    <property type="evidence" value="ECO:0007669"/>
    <property type="project" value="TreeGrafter"/>
</dbReference>
<keyword evidence="14" id="KW-0675">Receptor</keyword>
<dbReference type="Gene3D" id="2.170.130.10">
    <property type="entry name" value="TonB-dependent receptor, plug domain"/>
    <property type="match status" value="1"/>
</dbReference>
<dbReference type="InterPro" id="IPR039426">
    <property type="entry name" value="TonB-dep_rcpt-like"/>
</dbReference>
<evidence type="ECO:0000256" key="10">
    <source>
        <dbReference type="SAM" id="MobiDB-lite"/>
    </source>
</evidence>
<dbReference type="GO" id="GO:0044718">
    <property type="term" value="P:siderophore transmembrane transport"/>
    <property type="evidence" value="ECO:0007669"/>
    <property type="project" value="TreeGrafter"/>
</dbReference>
<feature type="signal peptide" evidence="11">
    <location>
        <begin position="1"/>
        <end position="20"/>
    </location>
</feature>
<keyword evidence="7 8" id="KW-0998">Cell outer membrane</keyword>
<evidence type="ECO:0000256" key="4">
    <source>
        <dbReference type="ARBA" id="ARBA00022692"/>
    </source>
</evidence>
<dbReference type="EMBL" id="CP133548">
    <property type="protein sequence ID" value="WMS85934.1"/>
    <property type="molecule type" value="Genomic_DNA"/>
</dbReference>
<dbReference type="Pfam" id="PF13715">
    <property type="entry name" value="CarbopepD_reg_2"/>
    <property type="match status" value="1"/>
</dbReference>
<dbReference type="InterPro" id="IPR008969">
    <property type="entry name" value="CarboxyPept-like_regulatory"/>
</dbReference>
<protein>
    <submittedName>
        <fullName evidence="14">TonB-dependent receptor</fullName>
    </submittedName>
</protein>
<dbReference type="AlphaFoldDB" id="A0AA51RR09"/>
<feature type="chain" id="PRO_5041325241" evidence="11">
    <location>
        <begin position="21"/>
        <end position="764"/>
    </location>
</feature>
<comment type="similarity">
    <text evidence="8 9">Belongs to the TonB-dependent receptor family.</text>
</comment>
<dbReference type="InterPro" id="IPR036942">
    <property type="entry name" value="Beta-barrel_TonB_sf"/>
</dbReference>
<evidence type="ECO:0000256" key="1">
    <source>
        <dbReference type="ARBA" id="ARBA00004571"/>
    </source>
</evidence>
<evidence type="ECO:0000256" key="5">
    <source>
        <dbReference type="ARBA" id="ARBA00023077"/>
    </source>
</evidence>
<dbReference type="KEGG" id="plei:Q9312_11965"/>
<gene>
    <name evidence="14" type="ORF">Q9312_11965</name>
</gene>
<feature type="compositionally biased region" description="Polar residues" evidence="10">
    <location>
        <begin position="308"/>
        <end position="317"/>
    </location>
</feature>
<proteinExistence type="inferred from homology"/>
<dbReference type="Gene3D" id="2.60.40.1120">
    <property type="entry name" value="Carboxypeptidase-like, regulatory domain"/>
    <property type="match status" value="1"/>
</dbReference>
<feature type="domain" description="TonB-dependent receptor-like beta-barrel" evidence="12">
    <location>
        <begin position="312"/>
        <end position="733"/>
    </location>
</feature>
<evidence type="ECO:0000256" key="2">
    <source>
        <dbReference type="ARBA" id="ARBA00022448"/>
    </source>
</evidence>
<keyword evidence="15" id="KW-1185">Reference proteome</keyword>
<dbReference type="PROSITE" id="PS52016">
    <property type="entry name" value="TONB_DEPENDENT_REC_3"/>
    <property type="match status" value="1"/>
</dbReference>
<evidence type="ECO:0000256" key="9">
    <source>
        <dbReference type="RuleBase" id="RU003357"/>
    </source>
</evidence>
<organism evidence="14 15">
    <name type="scientific">Pleionea litopenaei</name>
    <dbReference type="NCBI Taxonomy" id="3070815"/>
    <lineage>
        <taxon>Bacteria</taxon>
        <taxon>Pseudomonadati</taxon>
        <taxon>Pseudomonadota</taxon>
        <taxon>Gammaproteobacteria</taxon>
        <taxon>Oceanospirillales</taxon>
        <taxon>Pleioneaceae</taxon>
        <taxon>Pleionea</taxon>
    </lineage>
</organism>
<feature type="region of interest" description="Disordered" evidence="10">
    <location>
        <begin position="292"/>
        <end position="317"/>
    </location>
</feature>
<dbReference type="InterPro" id="IPR000531">
    <property type="entry name" value="Beta-barrel_TonB"/>
</dbReference>
<sequence>MYFRRFLLGGLIASSTGIYAAEFNGQLVNHAQKPIINAQILVRGESLQTRSDEQGNFTLDLPEGEYTLDIKAGSQGHFHQTIRISDDQQRVIVHIDENHDKKIVITANPLEHTRLDMATPAVVLSGDELVLKRSANLGEMLQLQPGMSVSSFGPAVSRPVIRGLSGARVLMTVNQMTLQDASTTSADHDVSVEPLLADQIEVLKGPATLLYGSGAIGGVVNVTDKKINPQGSTGLTGGAELRLGDSTTEERSMVATLNGGNAGFAWHLDAFSTEYSDAKIPGHAESKYLLEAEGHSEEEEEHEGTLENSASDSNGGSLGTTWNDDWGYFGLSVNRINKTYGVPGHAEHDEDPVPAPAPGEEHEEGVAIDLEQTRFDIQSELYQPFQSIDRWFFGASHTDYQHVELEGEEIGTLFENKASEFRSYVTHKPADGWEGIIGAQYSNRDFSALGDEAFVPPSKTQVSSLFWVEEKSFDQLKIELGIRAESQRTQVEGFETRTKTGVSFSSGFVYTLSSGDKLAVNFAHAERHPSVEEGYSFGEHAATQTFEIGNPNLRKETSNNLDVSYRFETEHLTGEINGYWNQFDGFIYGAYEDNIGAVLDLHGQIVFIDPDLPVVHYTQQDAAIKGVEIQVKTPLISEQGYGLNLGVVADFIEAELDSGAYLPRIPPLKYGLTLSYDYDALLADLSWIHYDDQRKTSSNELPTDGFNLLELELAYRMTSADSDILWFLRGKNLLDEEARDHSSFLKDLAPRAGRSWTAGIRYQF</sequence>
<name>A0AA51RR09_9GAMM</name>
<evidence type="ECO:0000256" key="3">
    <source>
        <dbReference type="ARBA" id="ARBA00022452"/>
    </source>
</evidence>
<dbReference type="Pfam" id="PF00593">
    <property type="entry name" value="TonB_dep_Rec_b-barrel"/>
    <property type="match status" value="1"/>
</dbReference>
<feature type="domain" description="TonB-dependent receptor plug" evidence="13">
    <location>
        <begin position="116"/>
        <end position="219"/>
    </location>
</feature>
<evidence type="ECO:0000313" key="14">
    <source>
        <dbReference type="EMBL" id="WMS85934.1"/>
    </source>
</evidence>
<evidence type="ECO:0000256" key="8">
    <source>
        <dbReference type="PROSITE-ProRule" id="PRU01360"/>
    </source>
</evidence>
<dbReference type="PANTHER" id="PTHR30069:SF40">
    <property type="entry name" value="TONB-DEPENDENT RECEPTOR NMB0964-RELATED"/>
    <property type="match status" value="1"/>
</dbReference>